<proteinExistence type="predicted"/>
<keyword evidence="5" id="KW-0031">Aminopeptidase</keyword>
<evidence type="ECO:0000256" key="3">
    <source>
        <dbReference type="ARBA" id="ARBA00022801"/>
    </source>
</evidence>
<keyword evidence="3" id="KW-0378">Hydrolase</keyword>
<keyword evidence="6" id="KW-1185">Reference proteome</keyword>
<dbReference type="SUPFAM" id="SSF53474">
    <property type="entry name" value="alpha/beta-Hydrolases"/>
    <property type="match status" value="1"/>
</dbReference>
<accession>A0ABR7LZ41</accession>
<organism evidence="5 6">
    <name type="scientific">Actinomadura alba</name>
    <dbReference type="NCBI Taxonomy" id="406431"/>
    <lineage>
        <taxon>Bacteria</taxon>
        <taxon>Bacillati</taxon>
        <taxon>Actinomycetota</taxon>
        <taxon>Actinomycetes</taxon>
        <taxon>Streptosporangiales</taxon>
        <taxon>Thermomonosporaceae</taxon>
        <taxon>Actinomadura</taxon>
    </lineage>
</organism>
<dbReference type="RefSeq" id="WP_187247084.1">
    <property type="nucleotide sequence ID" value="NZ_BAAAOK010000036.1"/>
</dbReference>
<evidence type="ECO:0000313" key="6">
    <source>
        <dbReference type="Proteomes" id="UP000805614"/>
    </source>
</evidence>
<protein>
    <submittedName>
        <fullName evidence="5">Aminopeptidase</fullName>
    </submittedName>
</protein>
<evidence type="ECO:0000313" key="5">
    <source>
        <dbReference type="EMBL" id="MBC6470040.1"/>
    </source>
</evidence>
<dbReference type="InterPro" id="IPR008761">
    <property type="entry name" value="Peptidase_S37"/>
</dbReference>
<dbReference type="PANTHER" id="PTHR11010">
    <property type="entry name" value="PROTEASE S28 PRO-X CARBOXYPEPTIDASE-RELATED"/>
    <property type="match status" value="1"/>
</dbReference>
<keyword evidence="1" id="KW-0645">Protease</keyword>
<dbReference type="EMBL" id="JABVEC010000035">
    <property type="protein sequence ID" value="MBC6470040.1"/>
    <property type="molecule type" value="Genomic_DNA"/>
</dbReference>
<sequence length="469" mass="52944">MRKISGLLLSMLLLVGLISSTASAQASPSATEGDILARLKAIPGMKVLAERPTNPGFRYFLLSYRQPVDHRHPERGGFDQRFTLLHKAVDRPMVLYTSGYNLNDLPTFRSEPAQLIDGNQISVEQRFFTPSRPEPADWSNLNIWQAATDHHRLVTALKKIYSEKWISTGASKGGMTSVYHSRFYPKDVDGVVAYVAPNDADNREDSAYDRFFKTVGTDPQCRQRLKDLAAESLKRRPAMLAKFEAAAAEQGLTFGILGTPDRAFESSVLDLEWGFWQYMLQSACASVPDPKTVTTDDLYAFVDQIAGFSFYSDQGLTPYVPYYYQAGTQLGWPYPKFDHLRGLAKYAGLYQPRSFVPAELKMRFEPSAMRDVDRWVRNDGRHLMFLYGANDPWGAEPFRLGRGTRDSYWYEVAGLNHNGRLIGYLPGDERAKATAALQRWAGVSGQQQARKLNTTFDTFDELQLNRPPL</sequence>
<dbReference type="GO" id="GO:0004177">
    <property type="term" value="F:aminopeptidase activity"/>
    <property type="evidence" value="ECO:0007669"/>
    <property type="project" value="UniProtKB-KW"/>
</dbReference>
<dbReference type="Proteomes" id="UP000805614">
    <property type="component" value="Unassembled WGS sequence"/>
</dbReference>
<feature type="chain" id="PRO_5046148851" evidence="4">
    <location>
        <begin position="25"/>
        <end position="469"/>
    </location>
</feature>
<dbReference type="Pfam" id="PF05576">
    <property type="entry name" value="Peptidase_S37"/>
    <property type="match status" value="1"/>
</dbReference>
<keyword evidence="2 4" id="KW-0732">Signal</keyword>
<dbReference type="PANTHER" id="PTHR11010:SF38">
    <property type="entry name" value="LYSOSOMAL PRO-X CARBOXYPEPTIDASE"/>
    <property type="match status" value="1"/>
</dbReference>
<comment type="caution">
    <text evidence="5">The sequence shown here is derived from an EMBL/GenBank/DDBJ whole genome shotgun (WGS) entry which is preliminary data.</text>
</comment>
<dbReference type="Gene3D" id="3.40.50.1820">
    <property type="entry name" value="alpha/beta hydrolase"/>
    <property type="match status" value="1"/>
</dbReference>
<dbReference type="InterPro" id="IPR029058">
    <property type="entry name" value="AB_hydrolase_fold"/>
</dbReference>
<evidence type="ECO:0000256" key="2">
    <source>
        <dbReference type="ARBA" id="ARBA00022729"/>
    </source>
</evidence>
<reference evidence="5 6" key="1">
    <citation type="submission" date="2020-06" db="EMBL/GenBank/DDBJ databases">
        <title>Actinomadura xiongansis sp. nov., isolated from soil of Baiyangdian.</title>
        <authorList>
            <person name="Zhang X."/>
        </authorList>
    </citation>
    <scope>NUCLEOTIDE SEQUENCE [LARGE SCALE GENOMIC DNA]</scope>
    <source>
        <strain evidence="5 6">HBUM206468</strain>
    </source>
</reference>
<evidence type="ECO:0000256" key="1">
    <source>
        <dbReference type="ARBA" id="ARBA00022670"/>
    </source>
</evidence>
<name>A0ABR7LZ41_9ACTN</name>
<evidence type="ECO:0000256" key="4">
    <source>
        <dbReference type="SAM" id="SignalP"/>
    </source>
</evidence>
<gene>
    <name evidence="5" type="ORF">HKK74_31805</name>
</gene>
<feature type="signal peptide" evidence="4">
    <location>
        <begin position="1"/>
        <end position="24"/>
    </location>
</feature>